<comment type="caution">
    <text evidence="2">The sequence shown here is derived from an EMBL/GenBank/DDBJ whole genome shotgun (WGS) entry which is preliminary data.</text>
</comment>
<reference evidence="2 3" key="1">
    <citation type="submission" date="2024-02" db="EMBL/GenBank/DDBJ databases">
        <authorList>
            <person name="Chen Y."/>
            <person name="Shah S."/>
            <person name="Dougan E. K."/>
            <person name="Thang M."/>
            <person name="Chan C."/>
        </authorList>
    </citation>
    <scope>NUCLEOTIDE SEQUENCE [LARGE SCALE GENOMIC DNA]</scope>
</reference>
<dbReference type="InterPro" id="IPR029071">
    <property type="entry name" value="Ubiquitin-like_domsf"/>
</dbReference>
<dbReference type="SUPFAM" id="SSF54236">
    <property type="entry name" value="Ubiquitin-like"/>
    <property type="match status" value="1"/>
</dbReference>
<gene>
    <name evidence="1" type="ORF">CCMP2556_LOCUS3720</name>
    <name evidence="2" type="ORF">CCMP2556_LOCUS3742</name>
</gene>
<name>A0ABP0HWR9_9DINO</name>
<dbReference type="EMBL" id="CAXAMN010001470">
    <property type="protein sequence ID" value="CAK8994629.1"/>
    <property type="molecule type" value="Genomic_DNA"/>
</dbReference>
<protein>
    <recommendedName>
        <fullName evidence="4">Ubiquitin-like domain-containing protein</fullName>
    </recommendedName>
</protein>
<keyword evidence="3" id="KW-1185">Reference proteome</keyword>
<dbReference type="EMBL" id="CAXAMN010001481">
    <property type="protein sequence ID" value="CAK8994677.1"/>
    <property type="molecule type" value="Genomic_DNA"/>
</dbReference>
<organism evidence="2 3">
    <name type="scientific">Durusdinium trenchii</name>
    <dbReference type="NCBI Taxonomy" id="1381693"/>
    <lineage>
        <taxon>Eukaryota</taxon>
        <taxon>Sar</taxon>
        <taxon>Alveolata</taxon>
        <taxon>Dinophyceae</taxon>
        <taxon>Suessiales</taxon>
        <taxon>Symbiodiniaceae</taxon>
        <taxon>Durusdinium</taxon>
    </lineage>
</organism>
<evidence type="ECO:0008006" key="4">
    <source>
        <dbReference type="Google" id="ProtNLM"/>
    </source>
</evidence>
<evidence type="ECO:0000313" key="1">
    <source>
        <dbReference type="EMBL" id="CAK8994629.1"/>
    </source>
</evidence>
<sequence length="152" mass="16390">MDESMAPIRIDVCLVSSRSICLTALPESRVKELKVFAQRAFRAGVLRLFSASGALLDPSSTVQDVGLQDGDVITAVAESVQLAANPWGATMTAFSTSGPVVAWGDESSGVPNNLKGVQQFKPRRMHLLPFSKMAPLFHGAAEEEIVMKWRTS</sequence>
<evidence type="ECO:0000313" key="3">
    <source>
        <dbReference type="Proteomes" id="UP001642484"/>
    </source>
</evidence>
<evidence type="ECO:0000313" key="2">
    <source>
        <dbReference type="EMBL" id="CAK8994677.1"/>
    </source>
</evidence>
<accession>A0ABP0HWR9</accession>
<dbReference type="Proteomes" id="UP001642484">
    <property type="component" value="Unassembled WGS sequence"/>
</dbReference>
<proteinExistence type="predicted"/>